<evidence type="ECO:0000313" key="1">
    <source>
        <dbReference type="EMBL" id="WAS91411.1"/>
    </source>
</evidence>
<accession>A0ABY7GWU4</accession>
<dbReference type="EMBL" id="CP114040">
    <property type="protein sequence ID" value="WAS91411.1"/>
    <property type="molecule type" value="Genomic_DNA"/>
</dbReference>
<dbReference type="Proteomes" id="UP001164459">
    <property type="component" value="Chromosome"/>
</dbReference>
<keyword evidence="2" id="KW-1185">Reference proteome</keyword>
<protein>
    <submittedName>
        <fullName evidence="1">Uncharacterized protein</fullName>
    </submittedName>
</protein>
<organism evidence="1 2">
    <name type="scientific">Nannocystis punicea</name>
    <dbReference type="NCBI Taxonomy" id="2995304"/>
    <lineage>
        <taxon>Bacteria</taxon>
        <taxon>Pseudomonadati</taxon>
        <taxon>Myxococcota</taxon>
        <taxon>Polyangia</taxon>
        <taxon>Nannocystales</taxon>
        <taxon>Nannocystaceae</taxon>
        <taxon>Nannocystis</taxon>
    </lineage>
</organism>
<gene>
    <name evidence="1" type="ORF">O0S08_34940</name>
</gene>
<proteinExistence type="predicted"/>
<evidence type="ECO:0000313" key="2">
    <source>
        <dbReference type="Proteomes" id="UP001164459"/>
    </source>
</evidence>
<dbReference type="RefSeq" id="WP_269033775.1">
    <property type="nucleotide sequence ID" value="NZ_CP114040.1"/>
</dbReference>
<sequence length="136" mass="14688">MVTWERPEAPRRASLRLVCEAITAGNGKIYAVAEQTLDLAAQPRVFAQALDDPFRRSAAGETSALAASDCRRFHFAGPEAPYSYAGALFDLRWRLELVLDDESEILDLVIAPGREVASFKRKVAAAAGDGRPSAPG</sequence>
<name>A0ABY7GWU4_9BACT</name>
<reference evidence="1" key="1">
    <citation type="submission" date="2022-11" db="EMBL/GenBank/DDBJ databases">
        <title>Minimal conservation of predation-associated metabolite biosynthetic gene clusters underscores biosynthetic potential of Myxococcota including descriptions for ten novel species: Archangium lansinium sp. nov., Myxococcus landrumus sp. nov., Nannocystis bai.</title>
        <authorList>
            <person name="Ahearne A."/>
            <person name="Stevens C."/>
            <person name="Dowd S."/>
        </authorList>
    </citation>
    <scope>NUCLEOTIDE SEQUENCE</scope>
    <source>
        <strain evidence="1">Fl3</strain>
    </source>
</reference>